<evidence type="ECO:0000313" key="4">
    <source>
        <dbReference type="Proteomes" id="UP001360953"/>
    </source>
</evidence>
<sequence length="491" mass="55966">MIPGVFDEIILNTSDYFNVNQVQDWVNEKRPVSESSARFPQHTSAHLRCLIGPASREYIRPFPFDSAAMKTLIDSLCLPANFLTACINHHSMVIQSCSKKGPQDIFAGLLRTFFTITAWSHCLQTNTTTVVVLIADDGNIRENLLRALQRPEAHMLHPLFIPTDLCRREFHYLEEGVYSEREWLLNTEWNVGLSDNVEISEDEKFLKNFEENIRSIQNHKTALVSYEALLQRLAPIFESHLPRAMEELQACISPEVHKFGPNINFWIRHYANAGDGLQRVLQHWIKRIDFFMTTVKLPPSSYSESTPLMNGKYISILSNRNSRQSAQIASAAKRDSSSMKSLAVLSIIFAPPSCIATIASMPMLSWQPGQFWIFCAYTVPITGAVVIIWIFYMFFINQRNRDSDNRIAGNEPKPRSVKNLWGAFQKGERAPTPSADDQKEKDIADASRETGNDLESGTPGEVPPPGEPQRVDERPTLRQILHLLWLFLFWQ</sequence>
<dbReference type="Gene3D" id="1.20.58.340">
    <property type="entry name" value="Magnesium transport protein CorA, transmembrane region"/>
    <property type="match status" value="1"/>
</dbReference>
<feature type="transmembrane region" description="Helical" evidence="2">
    <location>
        <begin position="371"/>
        <end position="396"/>
    </location>
</feature>
<evidence type="ECO:0000313" key="3">
    <source>
        <dbReference type="EMBL" id="KAK7531321.1"/>
    </source>
</evidence>
<dbReference type="GeneID" id="92034390"/>
<comment type="caution">
    <text evidence="3">The sequence shown here is derived from an EMBL/GenBank/DDBJ whole genome shotgun (WGS) entry which is preliminary data.</text>
</comment>
<accession>A0ABR1L7W1</accession>
<dbReference type="RefSeq" id="XP_066651145.1">
    <property type="nucleotide sequence ID" value="XM_066801484.1"/>
</dbReference>
<dbReference type="Proteomes" id="UP001360953">
    <property type="component" value="Unassembled WGS sequence"/>
</dbReference>
<evidence type="ECO:0000256" key="1">
    <source>
        <dbReference type="SAM" id="MobiDB-lite"/>
    </source>
</evidence>
<evidence type="ECO:0000256" key="2">
    <source>
        <dbReference type="SAM" id="Phobius"/>
    </source>
</evidence>
<gene>
    <name evidence="3" type="ORF">J3D65DRAFT_637256</name>
</gene>
<keyword evidence="4" id="KW-1185">Reference proteome</keyword>
<keyword evidence="2" id="KW-1133">Transmembrane helix</keyword>
<feature type="compositionally biased region" description="Basic and acidic residues" evidence="1">
    <location>
        <begin position="436"/>
        <end position="451"/>
    </location>
</feature>
<dbReference type="EMBL" id="JBBPEH010000012">
    <property type="protein sequence ID" value="KAK7531321.1"/>
    <property type="molecule type" value="Genomic_DNA"/>
</dbReference>
<keyword evidence="2" id="KW-0812">Transmembrane</keyword>
<keyword evidence="2" id="KW-0472">Membrane</keyword>
<feature type="transmembrane region" description="Helical" evidence="2">
    <location>
        <begin position="342"/>
        <end position="365"/>
    </location>
</feature>
<feature type="region of interest" description="Disordered" evidence="1">
    <location>
        <begin position="427"/>
        <end position="474"/>
    </location>
</feature>
<reference evidence="3 4" key="1">
    <citation type="submission" date="2024-04" db="EMBL/GenBank/DDBJ databases">
        <title>Phyllosticta paracitricarpa is synonymous to the EU quarantine fungus P. citricarpa based on phylogenomic analyses.</title>
        <authorList>
            <consortium name="Lawrence Berkeley National Laboratory"/>
            <person name="Van ingen-buijs V.A."/>
            <person name="Van westerhoven A.C."/>
            <person name="Haridas S."/>
            <person name="Skiadas P."/>
            <person name="Martin F."/>
            <person name="Groenewald J.Z."/>
            <person name="Crous P.W."/>
            <person name="Seidl M.F."/>
        </authorList>
    </citation>
    <scope>NUCLEOTIDE SEQUENCE [LARGE SCALE GENOMIC DNA]</scope>
    <source>
        <strain evidence="3 4">CPC 17464</strain>
    </source>
</reference>
<protein>
    <submittedName>
        <fullName evidence="3">Uncharacterized protein</fullName>
    </submittedName>
</protein>
<organism evidence="3 4">
    <name type="scientific">Phyllosticta citribraziliensis</name>
    <dbReference type="NCBI Taxonomy" id="989973"/>
    <lineage>
        <taxon>Eukaryota</taxon>
        <taxon>Fungi</taxon>
        <taxon>Dikarya</taxon>
        <taxon>Ascomycota</taxon>
        <taxon>Pezizomycotina</taxon>
        <taxon>Dothideomycetes</taxon>
        <taxon>Dothideomycetes incertae sedis</taxon>
        <taxon>Botryosphaeriales</taxon>
        <taxon>Phyllostictaceae</taxon>
        <taxon>Phyllosticta</taxon>
    </lineage>
</organism>
<proteinExistence type="predicted"/>
<name>A0ABR1L7W1_9PEZI</name>